<organism evidence="3 4">
    <name type="scientific">Marasmius tenuissimus</name>
    <dbReference type="NCBI Taxonomy" id="585030"/>
    <lineage>
        <taxon>Eukaryota</taxon>
        <taxon>Fungi</taxon>
        <taxon>Dikarya</taxon>
        <taxon>Basidiomycota</taxon>
        <taxon>Agaricomycotina</taxon>
        <taxon>Agaricomycetes</taxon>
        <taxon>Agaricomycetidae</taxon>
        <taxon>Agaricales</taxon>
        <taxon>Marasmiineae</taxon>
        <taxon>Marasmiaceae</taxon>
        <taxon>Marasmius</taxon>
    </lineage>
</organism>
<dbReference type="Proteomes" id="UP001437256">
    <property type="component" value="Unassembled WGS sequence"/>
</dbReference>
<proteinExistence type="predicted"/>
<dbReference type="EMBL" id="JBBXMP010000256">
    <property type="protein sequence ID" value="KAL0059013.1"/>
    <property type="molecule type" value="Genomic_DNA"/>
</dbReference>
<evidence type="ECO:0000256" key="1">
    <source>
        <dbReference type="SAM" id="MobiDB-lite"/>
    </source>
</evidence>
<keyword evidence="2" id="KW-1133">Transmembrane helix</keyword>
<comment type="caution">
    <text evidence="3">The sequence shown here is derived from an EMBL/GenBank/DDBJ whole genome shotgun (WGS) entry which is preliminary data.</text>
</comment>
<evidence type="ECO:0000313" key="4">
    <source>
        <dbReference type="Proteomes" id="UP001437256"/>
    </source>
</evidence>
<evidence type="ECO:0008006" key="5">
    <source>
        <dbReference type="Google" id="ProtNLM"/>
    </source>
</evidence>
<feature type="region of interest" description="Disordered" evidence="1">
    <location>
        <begin position="1"/>
        <end position="96"/>
    </location>
</feature>
<name>A0ABR2ZE08_9AGAR</name>
<accession>A0ABR2ZE08</accession>
<dbReference type="Gene3D" id="1.20.5.510">
    <property type="entry name" value="Single helix bin"/>
    <property type="match status" value="1"/>
</dbReference>
<evidence type="ECO:0000256" key="2">
    <source>
        <dbReference type="SAM" id="Phobius"/>
    </source>
</evidence>
<gene>
    <name evidence="3" type="ORF">AAF712_014282</name>
</gene>
<feature type="transmembrane region" description="Helical" evidence="2">
    <location>
        <begin position="112"/>
        <end position="135"/>
    </location>
</feature>
<keyword evidence="4" id="KW-1185">Reference proteome</keyword>
<protein>
    <recommendedName>
        <fullName evidence="5">Mid2 domain-containing protein</fullName>
    </recommendedName>
</protein>
<keyword evidence="2" id="KW-0472">Membrane</keyword>
<feature type="compositionally biased region" description="Basic and acidic residues" evidence="1">
    <location>
        <begin position="1"/>
        <end position="10"/>
    </location>
</feature>
<keyword evidence="2" id="KW-0812">Transmembrane</keyword>
<feature type="region of interest" description="Disordered" evidence="1">
    <location>
        <begin position="155"/>
        <end position="175"/>
    </location>
</feature>
<feature type="compositionally biased region" description="Polar residues" evidence="1">
    <location>
        <begin position="23"/>
        <end position="48"/>
    </location>
</feature>
<reference evidence="3 4" key="1">
    <citation type="submission" date="2024-05" db="EMBL/GenBank/DDBJ databases">
        <title>A draft genome resource for the thread blight pathogen Marasmius tenuissimus strain MS-2.</title>
        <authorList>
            <person name="Yulfo-Soto G.E."/>
            <person name="Baruah I.K."/>
            <person name="Amoako-Attah I."/>
            <person name="Bukari Y."/>
            <person name="Meinhardt L.W."/>
            <person name="Bailey B.A."/>
            <person name="Cohen S.P."/>
        </authorList>
    </citation>
    <scope>NUCLEOTIDE SEQUENCE [LARGE SCALE GENOMIC DNA]</scope>
    <source>
        <strain evidence="3 4">MS-2</strain>
    </source>
</reference>
<evidence type="ECO:0000313" key="3">
    <source>
        <dbReference type="EMBL" id="KAL0059013.1"/>
    </source>
</evidence>
<sequence length="175" mass="18994">MSDHGKKDNKASTMFRPSANGGPPNQNSPPDLQQPSMPSNSSKTSTVTRGAHPNSRVVTPRRSMSTSNARSRYGGLPSTREIGPFSTPSSSLPEPVPQMDIDSTGSKNHKGAIVGGVVGGVMSLVLLIFAGFLFIRRRRRRRELPPNPIEYQQEMMVNNRTDAARENPGNDFGYG</sequence>